<name>A0A0D2G7W7_9BACT</name>
<keyword evidence="1" id="KW-0812">Transmembrane</keyword>
<dbReference type="Proteomes" id="UP000032233">
    <property type="component" value="Unassembled WGS sequence"/>
</dbReference>
<keyword evidence="4" id="KW-1185">Reference proteome</keyword>
<evidence type="ECO:0000259" key="2">
    <source>
        <dbReference type="PROSITE" id="PS51820"/>
    </source>
</evidence>
<dbReference type="AlphaFoldDB" id="A0A0D2G7W7"/>
<dbReference type="SUPFAM" id="SSF56988">
    <property type="entry name" value="Anthrax protective antigen"/>
    <property type="match status" value="1"/>
</dbReference>
<reference evidence="3 4" key="1">
    <citation type="submission" date="2013-11" db="EMBL/GenBank/DDBJ databases">
        <title>Metagenomic analysis of a methanogenic consortium involved in long chain n-alkane degradation.</title>
        <authorList>
            <person name="Davidova I.A."/>
            <person name="Callaghan A.V."/>
            <person name="Wawrik B."/>
            <person name="Pruitt S."/>
            <person name="Marks C."/>
            <person name="Duncan K.E."/>
            <person name="Suflita J.M."/>
        </authorList>
    </citation>
    <scope>NUCLEOTIDE SEQUENCE [LARGE SCALE GENOMIC DNA]</scope>
    <source>
        <strain evidence="3 4">SPR</strain>
    </source>
</reference>
<accession>A0A0D2G7W7</accession>
<feature type="transmembrane region" description="Helical" evidence="1">
    <location>
        <begin position="37"/>
        <end position="61"/>
    </location>
</feature>
<gene>
    <name evidence="3" type="ORF">X474_26990</name>
</gene>
<feature type="transmembrane region" description="Helical" evidence="1">
    <location>
        <begin position="98"/>
        <end position="117"/>
    </location>
</feature>
<comment type="caution">
    <text evidence="3">The sequence shown here is derived from an EMBL/GenBank/DDBJ whole genome shotgun (WGS) entry which is preliminary data.</text>
</comment>
<feature type="domain" description="PA14" evidence="2">
    <location>
        <begin position="138"/>
        <end position="273"/>
    </location>
</feature>
<dbReference type="OrthoDB" id="9784036at2"/>
<proteinExistence type="predicted"/>
<sequence>MKRWVKDWWFIWLLGAFLALASQVAWLKEHRWDGAFVRLTLVPVAGAVIFGALAWGLDYLAKKLGLFKLKSRINALGEWLADLSSKLTGSNTRLGRRAWPITLLVLLVCLGLAGVYLRVIPQIGQGLVKNFFLEHQDKDEKGLTAFNFNGPDRAMPPNCQGPTTKLSWPNAESFPGNRREGFEMRLLGVLSISQKGKYTFGGQVDDGFRILLDGKPVLEDWQQAPAHEKWVTIPLEPGSYAFEVHYFQARGLARLMLYWQAPGQAKEPLGLAPLTALTCHTPLAELDRLELDYRIIPEDRSIYPPFGEGRRWRLLWW</sequence>
<organism evidence="3 4">
    <name type="scientific">Dethiosulfatarculus sandiegensis</name>
    <dbReference type="NCBI Taxonomy" id="1429043"/>
    <lineage>
        <taxon>Bacteria</taxon>
        <taxon>Pseudomonadati</taxon>
        <taxon>Thermodesulfobacteriota</taxon>
        <taxon>Desulfarculia</taxon>
        <taxon>Desulfarculales</taxon>
        <taxon>Desulfarculaceae</taxon>
        <taxon>Dethiosulfatarculus</taxon>
    </lineage>
</organism>
<dbReference type="RefSeq" id="WP_044352681.1">
    <property type="nucleotide sequence ID" value="NZ_AZAC01000078.1"/>
</dbReference>
<dbReference type="EMBL" id="AZAC01000078">
    <property type="protein sequence ID" value="KIX11002.1"/>
    <property type="molecule type" value="Genomic_DNA"/>
</dbReference>
<protein>
    <recommendedName>
        <fullName evidence="2">PA14 domain-containing protein</fullName>
    </recommendedName>
</protein>
<dbReference type="STRING" id="1429043.X474_26990"/>
<dbReference type="Pfam" id="PF07691">
    <property type="entry name" value="PA14"/>
    <property type="match status" value="1"/>
</dbReference>
<dbReference type="PROSITE" id="PS51820">
    <property type="entry name" value="PA14"/>
    <property type="match status" value="1"/>
</dbReference>
<evidence type="ECO:0000256" key="1">
    <source>
        <dbReference type="SAM" id="Phobius"/>
    </source>
</evidence>
<dbReference type="InParanoid" id="A0A0D2G7W7"/>
<keyword evidence="1" id="KW-0472">Membrane</keyword>
<dbReference type="InterPro" id="IPR011658">
    <property type="entry name" value="PA14_dom"/>
</dbReference>
<dbReference type="Gene3D" id="3.90.182.10">
    <property type="entry name" value="Toxin - Anthrax Protective Antigen,domain 1"/>
    <property type="match status" value="1"/>
</dbReference>
<evidence type="ECO:0000313" key="4">
    <source>
        <dbReference type="Proteomes" id="UP000032233"/>
    </source>
</evidence>
<evidence type="ECO:0000313" key="3">
    <source>
        <dbReference type="EMBL" id="KIX11002.1"/>
    </source>
</evidence>
<dbReference type="SMART" id="SM00758">
    <property type="entry name" value="PA14"/>
    <property type="match status" value="1"/>
</dbReference>
<dbReference type="InterPro" id="IPR037524">
    <property type="entry name" value="PA14/GLEYA"/>
</dbReference>
<keyword evidence="1" id="KW-1133">Transmembrane helix</keyword>